<dbReference type="EMBL" id="JACHIT010000001">
    <property type="protein sequence ID" value="MBB5915000.1"/>
    <property type="molecule type" value="Genomic_DNA"/>
</dbReference>
<dbReference type="GO" id="GO:0003700">
    <property type="term" value="F:DNA-binding transcription factor activity"/>
    <property type="evidence" value="ECO:0007669"/>
    <property type="project" value="InterPro"/>
</dbReference>
<name>A0A7W9UJT7_9NOCA</name>
<evidence type="ECO:0000313" key="4">
    <source>
        <dbReference type="Proteomes" id="UP000540412"/>
    </source>
</evidence>
<dbReference type="GO" id="GO:0003677">
    <property type="term" value="F:DNA binding"/>
    <property type="evidence" value="ECO:0007669"/>
    <property type="project" value="UniProtKB-KW"/>
</dbReference>
<organism evidence="3 4">
    <name type="scientific">Nocardia transvalensis</name>
    <dbReference type="NCBI Taxonomy" id="37333"/>
    <lineage>
        <taxon>Bacteria</taxon>
        <taxon>Bacillati</taxon>
        <taxon>Actinomycetota</taxon>
        <taxon>Actinomycetes</taxon>
        <taxon>Mycobacteriales</taxon>
        <taxon>Nocardiaceae</taxon>
        <taxon>Nocardia</taxon>
    </lineage>
</organism>
<proteinExistence type="predicted"/>
<accession>A0A7W9UJT7</accession>
<evidence type="ECO:0000259" key="2">
    <source>
        <dbReference type="PROSITE" id="PS50937"/>
    </source>
</evidence>
<dbReference type="InterPro" id="IPR009061">
    <property type="entry name" value="DNA-bd_dom_put_sf"/>
</dbReference>
<dbReference type="Proteomes" id="UP000540412">
    <property type="component" value="Unassembled WGS sequence"/>
</dbReference>
<dbReference type="Gene3D" id="1.10.1660.10">
    <property type="match status" value="1"/>
</dbReference>
<dbReference type="RefSeq" id="WP_040746604.1">
    <property type="nucleotide sequence ID" value="NZ_JACHIT010000001.1"/>
</dbReference>
<dbReference type="Pfam" id="PF13411">
    <property type="entry name" value="MerR_1"/>
    <property type="match status" value="1"/>
</dbReference>
<gene>
    <name evidence="3" type="ORF">BJY24_003867</name>
</gene>
<reference evidence="3 4" key="1">
    <citation type="submission" date="2020-08" db="EMBL/GenBank/DDBJ databases">
        <title>Sequencing the genomes of 1000 actinobacteria strains.</title>
        <authorList>
            <person name="Klenk H.-P."/>
        </authorList>
    </citation>
    <scope>NUCLEOTIDE SEQUENCE [LARGE SCALE GENOMIC DNA]</scope>
    <source>
        <strain evidence="3 4">DSM 43582</strain>
    </source>
</reference>
<sequence>MADLSIGDLAARFGLATHVLRHWEDVGLLTPVRDPGGRRRYRADDAETVTLILVAKGVGLSLEEIRELFTAAPDRESRRRLLRAHQARLREQIAQAQAALAAVGHALDCTAADLRTCPHFRGLLSRAADTLAAQGD</sequence>
<dbReference type="PANTHER" id="PTHR30204">
    <property type="entry name" value="REDOX-CYCLING DRUG-SENSING TRANSCRIPTIONAL ACTIVATOR SOXR"/>
    <property type="match status" value="1"/>
</dbReference>
<evidence type="ECO:0000256" key="1">
    <source>
        <dbReference type="ARBA" id="ARBA00023125"/>
    </source>
</evidence>
<dbReference type="SMART" id="SM00422">
    <property type="entry name" value="HTH_MERR"/>
    <property type="match status" value="1"/>
</dbReference>
<dbReference type="InterPro" id="IPR047057">
    <property type="entry name" value="MerR_fam"/>
</dbReference>
<comment type="caution">
    <text evidence="3">The sequence shown here is derived from an EMBL/GenBank/DDBJ whole genome shotgun (WGS) entry which is preliminary data.</text>
</comment>
<feature type="domain" description="HTH merR-type" evidence="2">
    <location>
        <begin position="1"/>
        <end position="71"/>
    </location>
</feature>
<keyword evidence="1 3" id="KW-0238">DNA-binding</keyword>
<dbReference type="InterPro" id="IPR000551">
    <property type="entry name" value="MerR-type_HTH_dom"/>
</dbReference>
<dbReference type="CDD" id="cd00592">
    <property type="entry name" value="HTH_MerR-like"/>
    <property type="match status" value="1"/>
</dbReference>
<keyword evidence="4" id="KW-1185">Reference proteome</keyword>
<dbReference type="PROSITE" id="PS50937">
    <property type="entry name" value="HTH_MERR_2"/>
    <property type="match status" value="1"/>
</dbReference>
<evidence type="ECO:0000313" key="3">
    <source>
        <dbReference type="EMBL" id="MBB5915000.1"/>
    </source>
</evidence>
<dbReference type="SUPFAM" id="SSF46955">
    <property type="entry name" value="Putative DNA-binding domain"/>
    <property type="match status" value="1"/>
</dbReference>
<dbReference type="AlphaFoldDB" id="A0A7W9UJT7"/>
<protein>
    <submittedName>
        <fullName evidence="3">DNA-binding transcriptional MerR regulator</fullName>
    </submittedName>
</protein>
<dbReference type="PANTHER" id="PTHR30204:SF97">
    <property type="entry name" value="MERR FAMILY REGULATORY PROTEIN"/>
    <property type="match status" value="1"/>
</dbReference>